<reference evidence="1" key="1">
    <citation type="journal article" date="2023" name="Int. J. Syst. Evol. Microbiol.">
        <title>&lt;i&gt;Shewanella septentrionalis&lt;/i&gt; sp. nov. and &lt;i&gt;Shewanella holmiensis&lt;/i&gt; sp. nov., isolated from Baltic Sea water and sediments.</title>
        <authorList>
            <person name="Martin-Rodriguez A.J."/>
            <person name="Thorell K."/>
            <person name="Joffre E."/>
            <person name="Jensie-Markopoulos S."/>
            <person name="Moore E.R.B."/>
            <person name="Sjoling A."/>
        </authorList>
    </citation>
    <scope>NUCLEOTIDE SEQUENCE</scope>
    <source>
        <strain evidence="1">SP1S2-7</strain>
    </source>
</reference>
<keyword evidence="2" id="KW-1185">Reference proteome</keyword>
<comment type="caution">
    <text evidence="1">The sequence shown here is derived from an EMBL/GenBank/DDBJ whole genome shotgun (WGS) entry which is preliminary data.</text>
</comment>
<name>A0A9X2WR35_9GAMM</name>
<gene>
    <name evidence="1" type="ORF">NE535_18435</name>
</gene>
<organism evidence="1 2">
    <name type="scientific">Shewanella holmiensis</name>
    <dbReference type="NCBI Taxonomy" id="2952222"/>
    <lineage>
        <taxon>Bacteria</taxon>
        <taxon>Pseudomonadati</taxon>
        <taxon>Pseudomonadota</taxon>
        <taxon>Gammaproteobacteria</taxon>
        <taxon>Alteromonadales</taxon>
        <taxon>Shewanellaceae</taxon>
        <taxon>Shewanella</taxon>
    </lineage>
</organism>
<dbReference type="Proteomes" id="UP001155546">
    <property type="component" value="Unassembled WGS sequence"/>
</dbReference>
<evidence type="ECO:0000313" key="1">
    <source>
        <dbReference type="EMBL" id="MCT7943736.1"/>
    </source>
</evidence>
<dbReference type="AlphaFoldDB" id="A0A9X2WR35"/>
<protein>
    <submittedName>
        <fullName evidence="1">Uncharacterized protein</fullName>
    </submittedName>
</protein>
<sequence length="64" mass="7303">RVGNRYISWFSSLNVPAIKWPNSLCHYKCELIDCESEAGILSGEIVCATKLNTFQKKWDLDVVL</sequence>
<feature type="non-terminal residue" evidence="1">
    <location>
        <position position="1"/>
    </location>
</feature>
<proteinExistence type="predicted"/>
<dbReference type="EMBL" id="JAMTCD010000047">
    <property type="protein sequence ID" value="MCT7943736.1"/>
    <property type="molecule type" value="Genomic_DNA"/>
</dbReference>
<dbReference type="RefSeq" id="WP_261300021.1">
    <property type="nucleotide sequence ID" value="NZ_JAMTCD010000047.1"/>
</dbReference>
<evidence type="ECO:0000313" key="2">
    <source>
        <dbReference type="Proteomes" id="UP001155546"/>
    </source>
</evidence>
<accession>A0A9X2WR35</accession>